<protein>
    <submittedName>
        <fullName evidence="2">Uncharacterized protein</fullName>
    </submittedName>
</protein>
<comment type="caution">
    <text evidence="2">The sequence shown here is derived from an EMBL/GenBank/DDBJ whole genome shotgun (WGS) entry which is preliminary data.</text>
</comment>
<dbReference type="HOGENOM" id="CLU_1446913_0_0_11"/>
<keyword evidence="3" id="KW-1185">Reference proteome</keyword>
<feature type="compositionally biased region" description="Low complexity" evidence="1">
    <location>
        <begin position="36"/>
        <end position="50"/>
    </location>
</feature>
<proteinExistence type="predicted"/>
<dbReference type="AlphaFoldDB" id="A0A086MSY2"/>
<evidence type="ECO:0000256" key="1">
    <source>
        <dbReference type="SAM" id="MobiDB-lite"/>
    </source>
</evidence>
<feature type="region of interest" description="Disordered" evidence="1">
    <location>
        <begin position="1"/>
        <end position="53"/>
    </location>
</feature>
<sequence length="187" mass="19065">MKSAGRDVSPRIQMEDRQVSSSGSTASTRSGRRSNRVSTAVRATTSASSGAGYGHRCSPLLEDRCAESSAPTCASGHNCGSVLAAARPRTRQSPARIGRPPSCVSFTAQRPVTFCVGASSHSTSAGASPTLSRPPETLGAKRSSVSSSLRVLPIQLAVGCWAAATTEIRSCTVSSSVSPPGGSVSAR</sequence>
<organism evidence="2 3">
    <name type="scientific">Streptomyces mutabilis</name>
    <dbReference type="NCBI Taxonomy" id="67332"/>
    <lineage>
        <taxon>Bacteria</taxon>
        <taxon>Bacillati</taxon>
        <taxon>Actinomycetota</taxon>
        <taxon>Actinomycetes</taxon>
        <taxon>Kitasatosporales</taxon>
        <taxon>Streptomycetaceae</taxon>
        <taxon>Streptomyces</taxon>
    </lineage>
</organism>
<evidence type="ECO:0000313" key="2">
    <source>
        <dbReference type="EMBL" id="KFG72000.1"/>
    </source>
</evidence>
<feature type="compositionally biased region" description="Low complexity" evidence="1">
    <location>
        <begin position="20"/>
        <end position="29"/>
    </location>
</feature>
<name>A0A086MSY2_9ACTN</name>
<feature type="region of interest" description="Disordered" evidence="1">
    <location>
        <begin position="119"/>
        <end position="140"/>
    </location>
</feature>
<dbReference type="STRING" id="1915400.FM21_31060"/>
<feature type="compositionally biased region" description="Basic and acidic residues" evidence="1">
    <location>
        <begin position="1"/>
        <end position="18"/>
    </location>
</feature>
<reference evidence="2 3" key="1">
    <citation type="submission" date="2014-05" db="EMBL/GenBank/DDBJ databases">
        <title>Complete genome sequence of the Streptomyces mutabilis TRM45540.</title>
        <authorList>
            <person name="Luo X."/>
            <person name="Zhang L."/>
        </authorList>
    </citation>
    <scope>NUCLEOTIDE SEQUENCE [LARGE SCALE GENOMIC DNA]</scope>
    <source>
        <strain evidence="2 3">TRM45540</strain>
    </source>
</reference>
<dbReference type="Proteomes" id="UP000029095">
    <property type="component" value="Unassembled WGS sequence"/>
</dbReference>
<gene>
    <name evidence="2" type="ORF">FM21_31060</name>
</gene>
<feature type="compositionally biased region" description="Low complexity" evidence="1">
    <location>
        <begin position="119"/>
        <end position="128"/>
    </location>
</feature>
<accession>A0A086MSY2</accession>
<evidence type="ECO:0000313" key="3">
    <source>
        <dbReference type="Proteomes" id="UP000029095"/>
    </source>
</evidence>
<dbReference type="EMBL" id="JNFQ01000004">
    <property type="protein sequence ID" value="KFG72000.1"/>
    <property type="molecule type" value="Genomic_DNA"/>
</dbReference>